<dbReference type="EMBL" id="AP022843">
    <property type="protein sequence ID" value="BCB09700.1"/>
    <property type="molecule type" value="Genomic_DNA"/>
</dbReference>
<evidence type="ECO:0000313" key="1">
    <source>
        <dbReference type="EMBL" id="BCB09700.1"/>
    </source>
</evidence>
<gene>
    <name evidence="1" type="ORF">HHSLTHF2_35900</name>
</gene>
<organism evidence="1 2">
    <name type="scientific">Halomonas hydrothermalis</name>
    <dbReference type="NCBI Taxonomy" id="115561"/>
    <lineage>
        <taxon>Bacteria</taxon>
        <taxon>Pseudomonadati</taxon>
        <taxon>Pseudomonadota</taxon>
        <taxon>Gammaproteobacteria</taxon>
        <taxon>Oceanospirillales</taxon>
        <taxon>Halomonadaceae</taxon>
        <taxon>Halomonas</taxon>
    </lineage>
</organism>
<sequence length="77" mass="8950">MFASNSRAHRHHLDPLAWDYHTMGRQFPLAHYRLCTTHPRWVPPPINDVDDMQNRYRGLLSNSVDISDDHAPYAPLG</sequence>
<reference evidence="1 2" key="1">
    <citation type="submission" date="2020-03" db="EMBL/GenBank/DDBJ databases">
        <title>Complete Genome Sequence of Halomonas hydrothermalis Strain Slthf2, Halophilic Bacterium Isolated from Deep-Sea Hydrothermal-Vent Environments.</title>
        <authorList>
            <person name="Takeyama N."/>
            <person name="Huang M."/>
            <person name="Sato K."/>
            <person name="Galipon J."/>
            <person name="Arakawa K."/>
        </authorList>
    </citation>
    <scope>NUCLEOTIDE SEQUENCE [LARGE SCALE GENOMIC DNA]</scope>
    <source>
        <strain evidence="1 2">Slthf2</strain>
    </source>
</reference>
<dbReference type="Proteomes" id="UP000502259">
    <property type="component" value="Chromosome"/>
</dbReference>
<keyword evidence="2" id="KW-1185">Reference proteome</keyword>
<evidence type="ECO:0000313" key="2">
    <source>
        <dbReference type="Proteomes" id="UP000502259"/>
    </source>
</evidence>
<protein>
    <submittedName>
        <fullName evidence="1">Uncharacterized protein</fullName>
    </submittedName>
</protein>
<name>A0A6F8U9T2_9GAMM</name>
<dbReference type="AlphaFoldDB" id="A0A6F8U9T2"/>
<proteinExistence type="predicted"/>
<accession>A0A6F8U9T2</accession>